<dbReference type="InterPro" id="IPR036236">
    <property type="entry name" value="Znf_C2H2_sf"/>
</dbReference>
<reference evidence="7 8" key="1">
    <citation type="submission" date="2016-11" db="EMBL/GenBank/DDBJ databases">
        <title>The macronuclear genome of Stentor coeruleus: a giant cell with tiny introns.</title>
        <authorList>
            <person name="Slabodnick M."/>
            <person name="Ruby J.G."/>
            <person name="Reiff S.B."/>
            <person name="Swart E.C."/>
            <person name="Gosai S."/>
            <person name="Prabakaran S."/>
            <person name="Witkowska E."/>
            <person name="Larue G.E."/>
            <person name="Fisher S."/>
            <person name="Freeman R.M."/>
            <person name="Gunawardena J."/>
            <person name="Chu W."/>
            <person name="Stover N.A."/>
            <person name="Gregory B.D."/>
            <person name="Nowacki M."/>
            <person name="Derisi J."/>
            <person name="Roy S.W."/>
            <person name="Marshall W.F."/>
            <person name="Sood P."/>
        </authorList>
    </citation>
    <scope>NUCLEOTIDE SEQUENCE [LARGE SCALE GENOMIC DNA]</scope>
    <source>
        <strain evidence="7">WM001</strain>
    </source>
</reference>
<organism evidence="7 8">
    <name type="scientific">Stentor coeruleus</name>
    <dbReference type="NCBI Taxonomy" id="5963"/>
    <lineage>
        <taxon>Eukaryota</taxon>
        <taxon>Sar</taxon>
        <taxon>Alveolata</taxon>
        <taxon>Ciliophora</taxon>
        <taxon>Postciliodesmatophora</taxon>
        <taxon>Heterotrichea</taxon>
        <taxon>Heterotrichida</taxon>
        <taxon>Stentoridae</taxon>
        <taxon>Stentor</taxon>
    </lineage>
</organism>
<dbReference type="Pfam" id="PF00096">
    <property type="entry name" value="zf-C2H2"/>
    <property type="match status" value="3"/>
</dbReference>
<gene>
    <name evidence="7" type="ORF">SteCoe_5870</name>
</gene>
<evidence type="ECO:0000256" key="5">
    <source>
        <dbReference type="PROSITE-ProRule" id="PRU00042"/>
    </source>
</evidence>
<dbReference type="OrthoDB" id="8630045at2759"/>
<dbReference type="InterPro" id="IPR050329">
    <property type="entry name" value="GLI_C2H2-zinc-finger"/>
</dbReference>
<dbReference type="PROSITE" id="PS50157">
    <property type="entry name" value="ZINC_FINGER_C2H2_2"/>
    <property type="match status" value="3"/>
</dbReference>
<evidence type="ECO:0000259" key="6">
    <source>
        <dbReference type="PROSITE" id="PS50157"/>
    </source>
</evidence>
<dbReference type="GO" id="GO:0045944">
    <property type="term" value="P:positive regulation of transcription by RNA polymerase II"/>
    <property type="evidence" value="ECO:0007669"/>
    <property type="project" value="UniProtKB-ARBA"/>
</dbReference>
<feature type="domain" description="C2H2-type" evidence="6">
    <location>
        <begin position="12"/>
        <end position="42"/>
    </location>
</feature>
<dbReference type="SUPFAM" id="SSF57667">
    <property type="entry name" value="beta-beta-alpha zinc fingers"/>
    <property type="match status" value="2"/>
</dbReference>
<keyword evidence="1" id="KW-0479">Metal-binding</keyword>
<evidence type="ECO:0000256" key="1">
    <source>
        <dbReference type="ARBA" id="ARBA00022723"/>
    </source>
</evidence>
<dbReference type="EMBL" id="MPUH01000079">
    <property type="protein sequence ID" value="OMJ91501.1"/>
    <property type="molecule type" value="Genomic_DNA"/>
</dbReference>
<sequence>MEAIAEYKVSLYCCMINNCNKTYSTKFNLKRHVEISHLKQKKQKCEYCNKLFVSRQNLREHTFIHTGLKPYQCSFCGEYFRQISQLSLHKRNHEMKEKPKGYCLDATTLGLRQINLTQMLEQKIKESCLLK</sequence>
<keyword evidence="3 5" id="KW-0863">Zinc-finger</keyword>
<feature type="domain" description="C2H2-type" evidence="6">
    <location>
        <begin position="71"/>
        <end position="98"/>
    </location>
</feature>
<keyword evidence="8" id="KW-1185">Reference proteome</keyword>
<dbReference type="GO" id="GO:0000981">
    <property type="term" value="F:DNA-binding transcription factor activity, RNA polymerase II-specific"/>
    <property type="evidence" value="ECO:0007669"/>
    <property type="project" value="TreeGrafter"/>
</dbReference>
<name>A0A1R2CR82_9CILI</name>
<dbReference type="PROSITE" id="PS00028">
    <property type="entry name" value="ZINC_FINGER_C2H2_1"/>
    <property type="match status" value="3"/>
</dbReference>
<evidence type="ECO:0000313" key="7">
    <source>
        <dbReference type="EMBL" id="OMJ91501.1"/>
    </source>
</evidence>
<dbReference type="PANTHER" id="PTHR19818">
    <property type="entry name" value="ZINC FINGER PROTEIN ZIC AND GLI"/>
    <property type="match status" value="1"/>
</dbReference>
<feature type="domain" description="C2H2-type" evidence="6">
    <location>
        <begin position="43"/>
        <end position="70"/>
    </location>
</feature>
<dbReference type="PANTHER" id="PTHR19818:SF139">
    <property type="entry name" value="PAIR-RULE PROTEIN ODD-PAIRED"/>
    <property type="match status" value="1"/>
</dbReference>
<proteinExistence type="predicted"/>
<evidence type="ECO:0000256" key="4">
    <source>
        <dbReference type="ARBA" id="ARBA00022833"/>
    </source>
</evidence>
<dbReference type="InterPro" id="IPR013087">
    <property type="entry name" value="Znf_C2H2_type"/>
</dbReference>
<keyword evidence="2" id="KW-0677">Repeat</keyword>
<dbReference type="GO" id="GO:0000978">
    <property type="term" value="F:RNA polymerase II cis-regulatory region sequence-specific DNA binding"/>
    <property type="evidence" value="ECO:0007669"/>
    <property type="project" value="TreeGrafter"/>
</dbReference>
<dbReference type="AlphaFoldDB" id="A0A1R2CR82"/>
<evidence type="ECO:0000256" key="2">
    <source>
        <dbReference type="ARBA" id="ARBA00022737"/>
    </source>
</evidence>
<dbReference type="SMART" id="SM00355">
    <property type="entry name" value="ZnF_C2H2"/>
    <property type="match status" value="3"/>
</dbReference>
<evidence type="ECO:0000313" key="8">
    <source>
        <dbReference type="Proteomes" id="UP000187209"/>
    </source>
</evidence>
<dbReference type="FunFam" id="3.30.160.60:FF:000690">
    <property type="entry name" value="Zinc finger protein 354C"/>
    <property type="match status" value="1"/>
</dbReference>
<keyword evidence="4" id="KW-0862">Zinc</keyword>
<protein>
    <recommendedName>
        <fullName evidence="6">C2H2-type domain-containing protein</fullName>
    </recommendedName>
</protein>
<dbReference type="Proteomes" id="UP000187209">
    <property type="component" value="Unassembled WGS sequence"/>
</dbReference>
<comment type="caution">
    <text evidence="7">The sequence shown here is derived from an EMBL/GenBank/DDBJ whole genome shotgun (WGS) entry which is preliminary data.</text>
</comment>
<evidence type="ECO:0000256" key="3">
    <source>
        <dbReference type="ARBA" id="ARBA00022771"/>
    </source>
</evidence>
<accession>A0A1R2CR82</accession>
<dbReference type="Gene3D" id="3.30.160.60">
    <property type="entry name" value="Classic Zinc Finger"/>
    <property type="match status" value="3"/>
</dbReference>
<dbReference type="GO" id="GO:0008270">
    <property type="term" value="F:zinc ion binding"/>
    <property type="evidence" value="ECO:0007669"/>
    <property type="project" value="UniProtKB-KW"/>
</dbReference>
<dbReference type="GO" id="GO:0005634">
    <property type="term" value="C:nucleus"/>
    <property type="evidence" value="ECO:0007669"/>
    <property type="project" value="UniProtKB-ARBA"/>
</dbReference>